<name>A0A453FE75_AEGTS</name>
<sequence length="61" mass="7133">LDASSWQQKGRRGRHDSRSAPLLCISKYHNPKRLSHRTTLCNPFPTPLPHFKFKPRRLGCH</sequence>
<dbReference type="Proteomes" id="UP000015105">
    <property type="component" value="Chromosome 3D"/>
</dbReference>
<reference evidence="2" key="1">
    <citation type="journal article" date="2014" name="Science">
        <title>Ancient hybridizations among the ancestral genomes of bread wheat.</title>
        <authorList>
            <consortium name="International Wheat Genome Sequencing Consortium,"/>
            <person name="Marcussen T."/>
            <person name="Sandve S.R."/>
            <person name="Heier L."/>
            <person name="Spannagl M."/>
            <person name="Pfeifer M."/>
            <person name="Jakobsen K.S."/>
            <person name="Wulff B.B."/>
            <person name="Steuernagel B."/>
            <person name="Mayer K.F."/>
            <person name="Olsen O.A."/>
        </authorList>
    </citation>
    <scope>NUCLEOTIDE SEQUENCE [LARGE SCALE GENOMIC DNA]</scope>
    <source>
        <strain evidence="2">cv. AL8/78</strain>
    </source>
</reference>
<reference evidence="2" key="2">
    <citation type="journal article" date="2017" name="Nat. Plants">
        <title>The Aegilops tauschii genome reveals multiple impacts of transposons.</title>
        <authorList>
            <person name="Zhao G."/>
            <person name="Zou C."/>
            <person name="Li K."/>
            <person name="Wang K."/>
            <person name="Li T."/>
            <person name="Gao L."/>
            <person name="Zhang X."/>
            <person name="Wang H."/>
            <person name="Yang Z."/>
            <person name="Liu X."/>
            <person name="Jiang W."/>
            <person name="Mao L."/>
            <person name="Kong X."/>
            <person name="Jiao Y."/>
            <person name="Jia J."/>
        </authorList>
    </citation>
    <scope>NUCLEOTIDE SEQUENCE [LARGE SCALE GENOMIC DNA]</scope>
    <source>
        <strain evidence="2">cv. AL8/78</strain>
    </source>
</reference>
<reference evidence="1" key="4">
    <citation type="submission" date="2019-03" db="UniProtKB">
        <authorList>
            <consortium name="EnsemblPlants"/>
        </authorList>
    </citation>
    <scope>IDENTIFICATION</scope>
</reference>
<proteinExistence type="predicted"/>
<dbReference type="AlphaFoldDB" id="A0A453FE75"/>
<organism evidence="1 2">
    <name type="scientific">Aegilops tauschii subsp. strangulata</name>
    <name type="common">Goatgrass</name>
    <dbReference type="NCBI Taxonomy" id="200361"/>
    <lineage>
        <taxon>Eukaryota</taxon>
        <taxon>Viridiplantae</taxon>
        <taxon>Streptophyta</taxon>
        <taxon>Embryophyta</taxon>
        <taxon>Tracheophyta</taxon>
        <taxon>Spermatophyta</taxon>
        <taxon>Magnoliopsida</taxon>
        <taxon>Liliopsida</taxon>
        <taxon>Poales</taxon>
        <taxon>Poaceae</taxon>
        <taxon>BOP clade</taxon>
        <taxon>Pooideae</taxon>
        <taxon>Triticodae</taxon>
        <taxon>Triticeae</taxon>
        <taxon>Triticinae</taxon>
        <taxon>Aegilops</taxon>
    </lineage>
</organism>
<reference evidence="1" key="5">
    <citation type="journal article" date="2021" name="G3 (Bethesda)">
        <title>Aegilops tauschii genome assembly Aet v5.0 features greater sequence contiguity and improved annotation.</title>
        <authorList>
            <person name="Wang L."/>
            <person name="Zhu T."/>
            <person name="Rodriguez J.C."/>
            <person name="Deal K.R."/>
            <person name="Dubcovsky J."/>
            <person name="McGuire P.E."/>
            <person name="Lux T."/>
            <person name="Spannagl M."/>
            <person name="Mayer K.F.X."/>
            <person name="Baldrich P."/>
            <person name="Meyers B.C."/>
            <person name="Huo N."/>
            <person name="Gu Y.Q."/>
            <person name="Zhou H."/>
            <person name="Devos K.M."/>
            <person name="Bennetzen J.L."/>
            <person name="Unver T."/>
            <person name="Budak H."/>
            <person name="Gulick P.J."/>
            <person name="Galiba G."/>
            <person name="Kalapos B."/>
            <person name="Nelson D.R."/>
            <person name="Li P."/>
            <person name="You F.M."/>
            <person name="Luo M.C."/>
            <person name="Dvorak J."/>
        </authorList>
    </citation>
    <scope>NUCLEOTIDE SEQUENCE [LARGE SCALE GENOMIC DNA]</scope>
    <source>
        <strain evidence="1">cv. AL8/78</strain>
    </source>
</reference>
<accession>A0A453FE75</accession>
<dbReference type="EnsemblPlants" id="AET3Gv20652900.1">
    <property type="protein sequence ID" value="AET3Gv20652900.1"/>
    <property type="gene ID" value="AET3Gv20652900"/>
</dbReference>
<reference evidence="1" key="3">
    <citation type="journal article" date="2017" name="Nature">
        <title>Genome sequence of the progenitor of the wheat D genome Aegilops tauschii.</title>
        <authorList>
            <person name="Luo M.C."/>
            <person name="Gu Y.Q."/>
            <person name="Puiu D."/>
            <person name="Wang H."/>
            <person name="Twardziok S.O."/>
            <person name="Deal K.R."/>
            <person name="Huo N."/>
            <person name="Zhu T."/>
            <person name="Wang L."/>
            <person name="Wang Y."/>
            <person name="McGuire P.E."/>
            <person name="Liu S."/>
            <person name="Long H."/>
            <person name="Ramasamy R.K."/>
            <person name="Rodriguez J.C."/>
            <person name="Van S.L."/>
            <person name="Yuan L."/>
            <person name="Wang Z."/>
            <person name="Xia Z."/>
            <person name="Xiao L."/>
            <person name="Anderson O.D."/>
            <person name="Ouyang S."/>
            <person name="Liang Y."/>
            <person name="Zimin A.V."/>
            <person name="Pertea G."/>
            <person name="Qi P."/>
            <person name="Bennetzen J.L."/>
            <person name="Dai X."/>
            <person name="Dawson M.W."/>
            <person name="Muller H.G."/>
            <person name="Kugler K."/>
            <person name="Rivarola-Duarte L."/>
            <person name="Spannagl M."/>
            <person name="Mayer K.F.X."/>
            <person name="Lu F.H."/>
            <person name="Bevan M.W."/>
            <person name="Leroy P."/>
            <person name="Li P."/>
            <person name="You F.M."/>
            <person name="Sun Q."/>
            <person name="Liu Z."/>
            <person name="Lyons E."/>
            <person name="Wicker T."/>
            <person name="Salzberg S.L."/>
            <person name="Devos K.M."/>
            <person name="Dvorak J."/>
        </authorList>
    </citation>
    <scope>NUCLEOTIDE SEQUENCE [LARGE SCALE GENOMIC DNA]</scope>
    <source>
        <strain evidence="1">cv. AL8/78</strain>
    </source>
</reference>
<dbReference type="Gramene" id="AET3Gv20652900.1">
    <property type="protein sequence ID" value="AET3Gv20652900.1"/>
    <property type="gene ID" value="AET3Gv20652900"/>
</dbReference>
<evidence type="ECO:0000313" key="2">
    <source>
        <dbReference type="Proteomes" id="UP000015105"/>
    </source>
</evidence>
<keyword evidence="2" id="KW-1185">Reference proteome</keyword>
<protein>
    <submittedName>
        <fullName evidence="1">Uncharacterized protein</fullName>
    </submittedName>
</protein>
<evidence type="ECO:0000313" key="1">
    <source>
        <dbReference type="EnsemblPlants" id="AET3Gv20652900.1"/>
    </source>
</evidence>